<dbReference type="PANTHER" id="PTHR43358:SF4">
    <property type="entry name" value="ALPHA_BETA HYDROLASE FOLD-1 DOMAIN-CONTAINING PROTEIN"/>
    <property type="match status" value="1"/>
</dbReference>
<keyword evidence="1" id="KW-0472">Membrane</keyword>
<organism evidence="3 4">
    <name type="scientific">Ectobacillus ponti</name>
    <dbReference type="NCBI Taxonomy" id="2961894"/>
    <lineage>
        <taxon>Bacteria</taxon>
        <taxon>Bacillati</taxon>
        <taxon>Bacillota</taxon>
        <taxon>Bacilli</taxon>
        <taxon>Bacillales</taxon>
        <taxon>Bacillaceae</taxon>
        <taxon>Ectobacillus</taxon>
    </lineage>
</organism>
<dbReference type="InterPro" id="IPR029058">
    <property type="entry name" value="AB_hydrolase_fold"/>
</dbReference>
<evidence type="ECO:0000259" key="2">
    <source>
        <dbReference type="Pfam" id="PF12146"/>
    </source>
</evidence>
<dbReference type="PANTHER" id="PTHR43358">
    <property type="entry name" value="ALPHA/BETA-HYDROLASE"/>
    <property type="match status" value="1"/>
</dbReference>
<dbReference type="EMBL" id="JANCLT010000003">
    <property type="protein sequence ID" value="MCP8968415.1"/>
    <property type="molecule type" value="Genomic_DNA"/>
</dbReference>
<protein>
    <submittedName>
        <fullName evidence="3">Alpha/beta fold hydrolase</fullName>
    </submittedName>
</protein>
<dbReference type="Proteomes" id="UP001156102">
    <property type="component" value="Unassembled WGS sequence"/>
</dbReference>
<dbReference type="RefSeq" id="WP_254758327.1">
    <property type="nucleotide sequence ID" value="NZ_JANCLT010000003.1"/>
</dbReference>
<evidence type="ECO:0000313" key="3">
    <source>
        <dbReference type="EMBL" id="MCP8968415.1"/>
    </source>
</evidence>
<keyword evidence="1" id="KW-0812">Transmembrane</keyword>
<name>A0AA41X8N5_9BACI</name>
<dbReference type="Pfam" id="PF12146">
    <property type="entry name" value="Hydrolase_4"/>
    <property type="match status" value="1"/>
</dbReference>
<gene>
    <name evidence="3" type="ORF">NK662_07640</name>
</gene>
<dbReference type="AlphaFoldDB" id="A0AA41X8N5"/>
<reference evidence="3" key="1">
    <citation type="submission" date="2022-07" db="EMBL/GenBank/DDBJ databases">
        <authorList>
            <person name="Li W.-J."/>
            <person name="Deng Q.-Q."/>
        </authorList>
    </citation>
    <scope>NUCLEOTIDE SEQUENCE</scope>
    <source>
        <strain evidence="3">SYSU M60031</strain>
    </source>
</reference>
<dbReference type="SUPFAM" id="SSF53474">
    <property type="entry name" value="alpha/beta-Hydrolases"/>
    <property type="match status" value="1"/>
</dbReference>
<dbReference type="InterPro" id="IPR022742">
    <property type="entry name" value="Hydrolase_4"/>
</dbReference>
<dbReference type="InterPro" id="IPR052920">
    <property type="entry name" value="DNA-binding_regulatory"/>
</dbReference>
<keyword evidence="1" id="KW-1133">Transmembrane helix</keyword>
<comment type="caution">
    <text evidence="3">The sequence shown here is derived from an EMBL/GenBank/DDBJ whole genome shotgun (WGS) entry which is preliminary data.</text>
</comment>
<proteinExistence type="predicted"/>
<accession>A0AA41X8N5</accession>
<sequence length="304" mass="34225">MALFPLQKKPVKLLAAAWTSLISLWLTITGYIVAWILIHPLKLPLLRKPAGILYQDVAFPSPLDGLQLRGWWFPGGGTQAVIFAHGYRGHRNDKQFLGLARELVRHGYSVLMFDFRSCCKSDGFVTTASVLEQHDLLGAVQFVKKVKQVEQTAVIGWSMGAAAAILAARQTGDIAALICDSPFDDLESYLAENLSKWTLLPRIFTPYIMRAFEALIQQPCRLSSPIRHVGDVTAPTLFIHSRHDSMIPYHHSLLLYEAARADKELWLTDSAKHVESHLLHSDLYGRRVLSFLHRHMPRTKGLAR</sequence>
<keyword evidence="4" id="KW-1185">Reference proteome</keyword>
<evidence type="ECO:0000313" key="4">
    <source>
        <dbReference type="Proteomes" id="UP001156102"/>
    </source>
</evidence>
<keyword evidence="3" id="KW-0378">Hydrolase</keyword>
<feature type="transmembrane region" description="Helical" evidence="1">
    <location>
        <begin position="15"/>
        <end position="38"/>
    </location>
</feature>
<dbReference type="Gene3D" id="3.40.50.1820">
    <property type="entry name" value="alpha/beta hydrolase"/>
    <property type="match status" value="1"/>
</dbReference>
<evidence type="ECO:0000256" key="1">
    <source>
        <dbReference type="SAM" id="Phobius"/>
    </source>
</evidence>
<feature type="domain" description="Serine aminopeptidase S33" evidence="2">
    <location>
        <begin position="79"/>
        <end position="197"/>
    </location>
</feature>
<dbReference type="GO" id="GO:0016787">
    <property type="term" value="F:hydrolase activity"/>
    <property type="evidence" value="ECO:0007669"/>
    <property type="project" value="UniProtKB-KW"/>
</dbReference>